<feature type="compositionally biased region" description="Low complexity" evidence="1">
    <location>
        <begin position="84"/>
        <end position="93"/>
    </location>
</feature>
<feature type="compositionally biased region" description="Low complexity" evidence="1">
    <location>
        <begin position="156"/>
        <end position="166"/>
    </location>
</feature>
<keyword evidence="2" id="KW-0732">Signal</keyword>
<sequence>MWRVGGKRVFVPLAAALVALALALSVHVGEGAVPAPAAQATPPPLVHTDAEPEPEGAAAAAERDDSDAQVERRRDRGAGAFTTSGAAPPFEGAAAGGSGDAPKAAAGGDAALESAAPAGGESGDGADAKDTVAPTQDTLHIGGGLLEHSTSESHGDTATTASTPDASAERRLATLSPSSWYSGSVGYQSNDVHYLYYVGPWNFPMTVELTPSSSADDPDLYVCCTNCPSEAASTAGAGSSDSVTLTAGSNGCGTLNIGFVKVRVYGYNNRNSGYSVRIFNFRSSAFYSHDNTASVGSYWHSALSHQQYRNHMFWNNAGSTDWPVRIRIIPTTSDVDLRVTCDPAVGEASSSAGGTAVDTVILQRSQYGCSSFSSTESLVVIRAYGWADSNFGGYTLSIDKGFCDPGYYTNGATCLACGANQYYCPGGSGAAYYTVSAGYYTIGGGTTTRTGQTACPQGYYCPGSSNGGYQVACPVNTYGGSTGLSSSSCSGTCSSGYLCPLATITPAACPYGDWCRSGVNQGDCYVPATCNSASYTSTTVRVLTGIATTALSSEHTALGVAQVSITQPSSGSPWTSQLVMPSQSSTTEQLAIVIPPLTSSLANVLDTQQSSVAHMRQLVQKGAALIVFADNSNYALDALNELFSWSLVPRGSVSGSLTATARSDLQATVGFASLSTGSTLPLASGQYVRGVASDSLPVRASRVYGVGSSSDLEGGSEWVWVAPVGCGTVTYIGRVYDGSSTSSEWRNIHHLALKQARAQQWCSTEGDVYVVRDDTFAPAWRAHLGAGARNVAADLIQYGYTVKEVPSPWSGVLNDAAAVPAAQVILVPSLPLATSLTAALSQDFVDDMISRVYAGSTMIVLGTETDADDVLLRSIVNLRVATAADPLPRPTQAPKSVFYTVDTGYEHAVSTLGGLDATHAATLATGTCARRLYSSDEDARAVGAEPPTWALSGEAGCGGYAFFAMDWEPEGVTKRGDWWSLLKIAIEEGYARGAAASSCTPPDPICSLDTTSPNGEWVLFDDASDPGAMSPLADYVQLACRMPSSC</sequence>
<feature type="compositionally biased region" description="Low complexity" evidence="1">
    <location>
        <begin position="100"/>
        <end position="119"/>
    </location>
</feature>
<dbReference type="EMBL" id="HBFS01005311">
    <property type="protein sequence ID" value="CAD8910376.1"/>
    <property type="molecule type" value="Transcribed_RNA"/>
</dbReference>
<name>A0A7S1G3Z4_9STRA</name>
<dbReference type="AlphaFoldDB" id="A0A7S1G3Z4"/>
<evidence type="ECO:0000256" key="2">
    <source>
        <dbReference type="SAM" id="SignalP"/>
    </source>
</evidence>
<organism evidence="3">
    <name type="scientific">Bicosoecida sp. CB-2014</name>
    <dbReference type="NCBI Taxonomy" id="1486930"/>
    <lineage>
        <taxon>Eukaryota</taxon>
        <taxon>Sar</taxon>
        <taxon>Stramenopiles</taxon>
        <taxon>Bigyra</taxon>
        <taxon>Opalozoa</taxon>
        <taxon>Bicosoecida</taxon>
    </lineage>
</organism>
<feature type="chain" id="PRO_5030605851" evidence="2">
    <location>
        <begin position="32"/>
        <end position="1046"/>
    </location>
</feature>
<evidence type="ECO:0000256" key="1">
    <source>
        <dbReference type="SAM" id="MobiDB-lite"/>
    </source>
</evidence>
<feature type="region of interest" description="Disordered" evidence="1">
    <location>
        <begin position="34"/>
        <end position="170"/>
    </location>
</feature>
<feature type="signal peptide" evidence="2">
    <location>
        <begin position="1"/>
        <end position="31"/>
    </location>
</feature>
<gene>
    <name evidence="3" type="ORF">BSP0115_LOCUS3581</name>
</gene>
<accession>A0A7S1G3Z4</accession>
<proteinExistence type="predicted"/>
<reference evidence="3" key="1">
    <citation type="submission" date="2021-01" db="EMBL/GenBank/DDBJ databases">
        <authorList>
            <person name="Corre E."/>
            <person name="Pelletier E."/>
            <person name="Niang G."/>
            <person name="Scheremetjew M."/>
            <person name="Finn R."/>
            <person name="Kale V."/>
            <person name="Holt S."/>
            <person name="Cochrane G."/>
            <person name="Meng A."/>
            <person name="Brown T."/>
            <person name="Cohen L."/>
        </authorList>
    </citation>
    <scope>NUCLEOTIDE SEQUENCE</scope>
    <source>
        <strain evidence="3">Ms1</strain>
    </source>
</reference>
<protein>
    <submittedName>
        <fullName evidence="3">Uncharacterized protein</fullName>
    </submittedName>
</protein>
<evidence type="ECO:0000313" key="3">
    <source>
        <dbReference type="EMBL" id="CAD8910376.1"/>
    </source>
</evidence>